<evidence type="ECO:0000313" key="2">
    <source>
        <dbReference type="Proteomes" id="UP000008177"/>
    </source>
</evidence>
<reference evidence="2" key="1">
    <citation type="journal article" date="2011" name="PLoS Genet.">
        <title>Genomic analysis of the necrotrophic fungal pathogens Sclerotinia sclerotiorum and Botrytis cinerea.</title>
        <authorList>
            <person name="Amselem J."/>
            <person name="Cuomo C.A."/>
            <person name="van Kan J.A."/>
            <person name="Viaud M."/>
            <person name="Benito E.P."/>
            <person name="Couloux A."/>
            <person name="Coutinho P.M."/>
            <person name="de Vries R.P."/>
            <person name="Dyer P.S."/>
            <person name="Fillinger S."/>
            <person name="Fournier E."/>
            <person name="Gout L."/>
            <person name="Hahn M."/>
            <person name="Kohn L."/>
            <person name="Lapalu N."/>
            <person name="Plummer K.M."/>
            <person name="Pradier J.M."/>
            <person name="Quevillon E."/>
            <person name="Sharon A."/>
            <person name="Simon A."/>
            <person name="ten Have A."/>
            <person name="Tudzynski B."/>
            <person name="Tudzynski P."/>
            <person name="Wincker P."/>
            <person name="Andrew M."/>
            <person name="Anthouard V."/>
            <person name="Beever R.E."/>
            <person name="Beffa R."/>
            <person name="Benoit I."/>
            <person name="Bouzid O."/>
            <person name="Brault B."/>
            <person name="Chen Z."/>
            <person name="Choquer M."/>
            <person name="Collemare J."/>
            <person name="Cotton P."/>
            <person name="Danchin E.G."/>
            <person name="Da Silva C."/>
            <person name="Gautier A."/>
            <person name="Giraud C."/>
            <person name="Giraud T."/>
            <person name="Gonzalez C."/>
            <person name="Grossetete S."/>
            <person name="Guldener U."/>
            <person name="Henrissat B."/>
            <person name="Howlett B.J."/>
            <person name="Kodira C."/>
            <person name="Kretschmer M."/>
            <person name="Lappartient A."/>
            <person name="Leroch M."/>
            <person name="Levis C."/>
            <person name="Mauceli E."/>
            <person name="Neuveglise C."/>
            <person name="Oeser B."/>
            <person name="Pearson M."/>
            <person name="Poulain J."/>
            <person name="Poussereau N."/>
            <person name="Quesneville H."/>
            <person name="Rascle C."/>
            <person name="Schumacher J."/>
            <person name="Segurens B."/>
            <person name="Sexton A."/>
            <person name="Silva E."/>
            <person name="Sirven C."/>
            <person name="Soanes D.M."/>
            <person name="Talbot N.J."/>
            <person name="Templeton M."/>
            <person name="Yandava C."/>
            <person name="Yarden O."/>
            <person name="Zeng Q."/>
            <person name="Rollins J.A."/>
            <person name="Lebrun M.H."/>
            <person name="Dickman M."/>
        </authorList>
    </citation>
    <scope>NUCLEOTIDE SEQUENCE [LARGE SCALE GENOMIC DNA]</scope>
    <source>
        <strain evidence="2">T4</strain>
    </source>
</reference>
<sequence>MTKRRFERFERFEPLPPQALSDPSSLHLGVIVPASPSTCTS</sequence>
<evidence type="ECO:0000313" key="1">
    <source>
        <dbReference type="EMBL" id="CCD53988.1"/>
    </source>
</evidence>
<dbReference type="AlphaFoldDB" id="G2YQU0"/>
<dbReference type="HOGENOM" id="CLU_3279388_0_0_1"/>
<dbReference type="EMBL" id="FQ790349">
    <property type="protein sequence ID" value="CCD53988.1"/>
    <property type="molecule type" value="Genomic_DNA"/>
</dbReference>
<dbReference type="InParanoid" id="G2YQU0"/>
<accession>G2YQU0</accession>
<proteinExistence type="predicted"/>
<protein>
    <submittedName>
        <fullName evidence="1">Uncharacterized protein</fullName>
    </submittedName>
</protein>
<name>G2YQU0_BOTF4</name>
<dbReference type="Proteomes" id="UP000008177">
    <property type="component" value="Unplaced contigs"/>
</dbReference>
<organism evidence="1 2">
    <name type="scientific">Botryotinia fuckeliana (strain T4)</name>
    <name type="common">Noble rot fungus</name>
    <name type="synonym">Botrytis cinerea</name>
    <dbReference type="NCBI Taxonomy" id="999810"/>
    <lineage>
        <taxon>Eukaryota</taxon>
        <taxon>Fungi</taxon>
        <taxon>Dikarya</taxon>
        <taxon>Ascomycota</taxon>
        <taxon>Pezizomycotina</taxon>
        <taxon>Leotiomycetes</taxon>
        <taxon>Helotiales</taxon>
        <taxon>Sclerotiniaceae</taxon>
        <taxon>Botrytis</taxon>
    </lineage>
</organism>
<gene>
    <name evidence="1" type="ORF">BofuT4_uP131680.1</name>
</gene>